<protein>
    <submittedName>
        <fullName evidence="1">Uncharacterized protein</fullName>
    </submittedName>
</protein>
<accession>A0A8H6F7K3</accession>
<gene>
    <name evidence="1" type="ORF">HO133_006173</name>
</gene>
<name>A0A8H6F7K3_9LECA</name>
<organism evidence="1 2">
    <name type="scientific">Letharia lupina</name>
    <dbReference type="NCBI Taxonomy" id="560253"/>
    <lineage>
        <taxon>Eukaryota</taxon>
        <taxon>Fungi</taxon>
        <taxon>Dikarya</taxon>
        <taxon>Ascomycota</taxon>
        <taxon>Pezizomycotina</taxon>
        <taxon>Lecanoromycetes</taxon>
        <taxon>OSLEUM clade</taxon>
        <taxon>Lecanoromycetidae</taxon>
        <taxon>Lecanorales</taxon>
        <taxon>Lecanorineae</taxon>
        <taxon>Parmeliaceae</taxon>
        <taxon>Letharia</taxon>
    </lineage>
</organism>
<reference evidence="1 2" key="1">
    <citation type="journal article" date="2020" name="Genomics">
        <title>Complete, high-quality genomes from long-read metagenomic sequencing of two wolf lichen thalli reveals enigmatic genome architecture.</title>
        <authorList>
            <person name="McKenzie S.K."/>
            <person name="Walston R.F."/>
            <person name="Allen J.L."/>
        </authorList>
    </citation>
    <scope>NUCLEOTIDE SEQUENCE [LARGE SCALE GENOMIC DNA]</scope>
    <source>
        <strain evidence="1">WasteWater1</strain>
    </source>
</reference>
<sequence length="164" mass="18207">MLPITLLPYLAVAKPFPDHAMVVTPADTQTRPRIQSARRALVYGLPPDWTAVFQTVTSIQPPLISPAFIQFFSMAAKVAAADPVPGRRFQRISFGALVLEFIANDDQNQVVTKEFVEAASLWLLDAAQKGWTGLFKAWVLDRADGDIVFIRLTSVWDEMMSLTS</sequence>
<dbReference type="RefSeq" id="XP_037147647.1">
    <property type="nucleotide sequence ID" value="XM_037297073.1"/>
</dbReference>
<proteinExistence type="predicted"/>
<keyword evidence="2" id="KW-1185">Reference proteome</keyword>
<evidence type="ECO:0000313" key="2">
    <source>
        <dbReference type="Proteomes" id="UP000593566"/>
    </source>
</evidence>
<comment type="caution">
    <text evidence="1">The sequence shown here is derived from an EMBL/GenBank/DDBJ whole genome shotgun (WGS) entry which is preliminary data.</text>
</comment>
<dbReference type="Proteomes" id="UP000593566">
    <property type="component" value="Unassembled WGS sequence"/>
</dbReference>
<evidence type="ECO:0000313" key="1">
    <source>
        <dbReference type="EMBL" id="KAF6218212.1"/>
    </source>
</evidence>
<dbReference type="EMBL" id="JACCJB010000023">
    <property type="protein sequence ID" value="KAF6218212.1"/>
    <property type="molecule type" value="Genomic_DNA"/>
</dbReference>
<dbReference type="AlphaFoldDB" id="A0A8H6F7K3"/>
<dbReference type="GeneID" id="59334575"/>